<feature type="chain" id="PRO_5040468535" evidence="1">
    <location>
        <begin position="20"/>
        <end position="76"/>
    </location>
</feature>
<organism evidence="2 3">
    <name type="scientific">Septoria linicola</name>
    <dbReference type="NCBI Taxonomy" id="215465"/>
    <lineage>
        <taxon>Eukaryota</taxon>
        <taxon>Fungi</taxon>
        <taxon>Dikarya</taxon>
        <taxon>Ascomycota</taxon>
        <taxon>Pezizomycotina</taxon>
        <taxon>Dothideomycetes</taxon>
        <taxon>Dothideomycetidae</taxon>
        <taxon>Mycosphaerellales</taxon>
        <taxon>Mycosphaerellaceae</taxon>
        <taxon>Septoria</taxon>
    </lineage>
</organism>
<dbReference type="AlphaFoldDB" id="A0A9Q9B1L1"/>
<accession>A0A9Q9B1L1</accession>
<proteinExistence type="predicted"/>
<evidence type="ECO:0000256" key="1">
    <source>
        <dbReference type="SAM" id="SignalP"/>
    </source>
</evidence>
<name>A0A9Q9B1L1_9PEZI</name>
<evidence type="ECO:0000313" key="3">
    <source>
        <dbReference type="Proteomes" id="UP001056384"/>
    </source>
</evidence>
<gene>
    <name evidence="2" type="ORF">Slin15195_G092220</name>
</gene>
<evidence type="ECO:0000313" key="2">
    <source>
        <dbReference type="EMBL" id="USW55903.1"/>
    </source>
</evidence>
<dbReference type="EMBL" id="CP099425">
    <property type="protein sequence ID" value="USW55903.1"/>
    <property type="molecule type" value="Genomic_DNA"/>
</dbReference>
<protein>
    <submittedName>
        <fullName evidence="2">Uncharacterized protein</fullName>
    </submittedName>
</protein>
<reference evidence="2" key="1">
    <citation type="submission" date="2022-06" db="EMBL/GenBank/DDBJ databases">
        <title>Complete genome sequences of two strains of the flax pathogen Septoria linicola.</title>
        <authorList>
            <person name="Lapalu N."/>
            <person name="Simon A."/>
            <person name="Demenou B."/>
            <person name="Paumier D."/>
            <person name="Guillot M.-P."/>
            <person name="Gout L."/>
            <person name="Valade R."/>
        </authorList>
    </citation>
    <scope>NUCLEOTIDE SEQUENCE</scope>
    <source>
        <strain evidence="2">SE15195</strain>
    </source>
</reference>
<dbReference type="Proteomes" id="UP001056384">
    <property type="component" value="Chromosome 8"/>
</dbReference>
<sequence length="76" mass="8041">MKLLAFLVVIASMTLGVLADPAGGYWNCNKADNRCYDGKTSLPCTAARPCKVHGNGCTPVDRNGDGVRYDDADCSS</sequence>
<feature type="signal peptide" evidence="1">
    <location>
        <begin position="1"/>
        <end position="19"/>
    </location>
</feature>
<keyword evidence="3" id="KW-1185">Reference proteome</keyword>
<keyword evidence="1" id="KW-0732">Signal</keyword>